<dbReference type="GO" id="GO:0030170">
    <property type="term" value="F:pyridoxal phosphate binding"/>
    <property type="evidence" value="ECO:0007669"/>
    <property type="project" value="TreeGrafter"/>
</dbReference>
<keyword evidence="3 5" id="KW-0560">Oxidoreductase</keyword>
<evidence type="ECO:0000256" key="1">
    <source>
        <dbReference type="ARBA" id="ARBA00003788"/>
    </source>
</evidence>
<comment type="cofactor">
    <cofactor evidence="5">
        <name>pyridoxal 5'-phosphate</name>
        <dbReference type="ChEBI" id="CHEBI:597326"/>
    </cofactor>
</comment>
<dbReference type="EC" id="1.4.4.2" evidence="5"/>
<dbReference type="SUPFAM" id="SSF53383">
    <property type="entry name" value="PLP-dependent transferases"/>
    <property type="match status" value="1"/>
</dbReference>
<comment type="similarity">
    <text evidence="5">Belongs to the GcvP family. C-terminal subunit subfamily.</text>
</comment>
<reference evidence="8" key="1">
    <citation type="journal article" date="2020" name="mSystems">
        <title>Genome- and Community-Level Interaction Insights into Carbon Utilization and Element Cycling Functions of Hydrothermarchaeota in Hydrothermal Sediment.</title>
        <authorList>
            <person name="Zhou Z."/>
            <person name="Liu Y."/>
            <person name="Xu W."/>
            <person name="Pan J."/>
            <person name="Luo Z.H."/>
            <person name="Li M."/>
        </authorList>
    </citation>
    <scope>NUCLEOTIDE SEQUENCE [LARGE SCALE GENOMIC DNA]</scope>
    <source>
        <strain evidence="8">SpSt-573</strain>
    </source>
</reference>
<comment type="catalytic activity">
    <reaction evidence="4 5">
        <text>N(6)-[(R)-lipoyl]-L-lysyl-[glycine-cleavage complex H protein] + glycine + H(+) = N(6)-[(R)-S(8)-aminomethyldihydrolipoyl]-L-lysyl-[glycine-cleavage complex H protein] + CO2</text>
        <dbReference type="Rhea" id="RHEA:24304"/>
        <dbReference type="Rhea" id="RHEA-COMP:10494"/>
        <dbReference type="Rhea" id="RHEA-COMP:10495"/>
        <dbReference type="ChEBI" id="CHEBI:15378"/>
        <dbReference type="ChEBI" id="CHEBI:16526"/>
        <dbReference type="ChEBI" id="CHEBI:57305"/>
        <dbReference type="ChEBI" id="CHEBI:83099"/>
        <dbReference type="ChEBI" id="CHEBI:83143"/>
        <dbReference type="EC" id="1.4.4.2"/>
    </reaction>
</comment>
<dbReference type="GO" id="GO:0005829">
    <property type="term" value="C:cytosol"/>
    <property type="evidence" value="ECO:0007669"/>
    <property type="project" value="TreeGrafter"/>
</dbReference>
<evidence type="ECO:0000259" key="6">
    <source>
        <dbReference type="Pfam" id="PF00266"/>
    </source>
</evidence>
<dbReference type="FunFam" id="3.40.640.10:FF:000224">
    <property type="entry name" value="Probable glycine dehydrogenase (decarboxylating) subunit 2"/>
    <property type="match status" value="1"/>
</dbReference>
<sequence>MPEPTLFELSSPGRTGVIFPPPDIPESPLPVDFLRSDLPLPEMSEVDVVRHFTRLSKLNYSIDQGIYPLGSCTMKYNPRVNEAVARFPGFTQTHPLQPLETVQGNLYLMFLLQEWLKEIGGFAGVTLQPAAGAQGEFTGVMIIRAYHKSCGDTKRTRILVPDSAHGTNPATSAMSGYEVVHIPSDKRGNVDINAIRAACDDTVAGLMLTNPNTLGLFEEQVVEVNKIVHQAGGLVYGDGANLNALLGITRPADLGFDIMHINLHKTFSTPHGGGGPGSGPVAVTAALKEFLPGPIVEVIEEGDEEMPPMFGFYQPNQSIGRVKAFHGHFGMMVRAYTYISMHGAEGLRKVAEYAVLNANYLLARLRGTYKVPYDRICKHEFVAEGVWDDAPGVHALDIAKRLMDYNFHPPTNYFPLIVREALMIEPTETETKQTLDRFADVMLKIAEEAHQQPDLLHEAPHNTPVGRLDEVKAAKELVLCCWLPEQVQN</sequence>
<dbReference type="InterPro" id="IPR049316">
    <property type="entry name" value="GDC-P_C"/>
</dbReference>
<comment type="function">
    <text evidence="1 5">The glycine cleavage system catalyzes the degradation of glycine. The P protein binds the alpha-amino group of glycine through its pyridoxal phosphate cofactor; CO(2) is released and the remaining methylamine moiety is then transferred to the lipoamide cofactor of the H protein.</text>
</comment>
<dbReference type="NCBIfam" id="NF003346">
    <property type="entry name" value="PRK04366.1"/>
    <property type="match status" value="1"/>
</dbReference>
<dbReference type="Pfam" id="PF21478">
    <property type="entry name" value="GcvP2_C"/>
    <property type="match status" value="1"/>
</dbReference>
<dbReference type="GO" id="GO:0004375">
    <property type="term" value="F:glycine dehydrogenase (decarboxylating) activity"/>
    <property type="evidence" value="ECO:0007669"/>
    <property type="project" value="UniProtKB-EC"/>
</dbReference>
<evidence type="ECO:0000256" key="5">
    <source>
        <dbReference type="HAMAP-Rule" id="MF_00713"/>
    </source>
</evidence>
<dbReference type="InterPro" id="IPR015424">
    <property type="entry name" value="PyrdxlP-dep_Trfase"/>
</dbReference>
<dbReference type="AlphaFoldDB" id="A0A7C4KIQ2"/>
<dbReference type="PANTHER" id="PTHR11773:SF1">
    <property type="entry name" value="GLYCINE DEHYDROGENASE (DECARBOXYLATING), MITOCHONDRIAL"/>
    <property type="match status" value="1"/>
</dbReference>
<name>A0A7C4KIQ2_9CHLR</name>
<dbReference type="FunFam" id="3.90.1150.10:FF:000014">
    <property type="entry name" value="Probable glycine dehydrogenase (decarboxylating) subunit 2"/>
    <property type="match status" value="1"/>
</dbReference>
<feature type="domain" description="Glycine dehydrogenase C-terminal" evidence="7">
    <location>
        <begin position="351"/>
        <end position="451"/>
    </location>
</feature>
<evidence type="ECO:0000256" key="2">
    <source>
        <dbReference type="ARBA" id="ARBA00022898"/>
    </source>
</evidence>
<dbReference type="GO" id="GO:0019464">
    <property type="term" value="P:glycine decarboxylation via glycine cleavage system"/>
    <property type="evidence" value="ECO:0007669"/>
    <property type="project" value="UniProtKB-UniRule"/>
</dbReference>
<dbReference type="EMBL" id="DSYK01000570">
    <property type="protein sequence ID" value="HGS22478.1"/>
    <property type="molecule type" value="Genomic_DNA"/>
</dbReference>
<dbReference type="Pfam" id="PF00266">
    <property type="entry name" value="Aminotran_5"/>
    <property type="match status" value="1"/>
</dbReference>
<dbReference type="Gene3D" id="3.40.640.10">
    <property type="entry name" value="Type I PLP-dependent aspartate aminotransferase-like (Major domain)"/>
    <property type="match status" value="1"/>
</dbReference>
<comment type="caution">
    <text evidence="8">The sequence shown here is derived from an EMBL/GenBank/DDBJ whole genome shotgun (WGS) entry which is preliminary data.</text>
</comment>
<dbReference type="InterPro" id="IPR020581">
    <property type="entry name" value="GDC_P"/>
</dbReference>
<comment type="subunit">
    <text evidence="5">The glycine cleavage system is composed of four proteins: P, T, L and H. In this organism, the P 'protein' is a heterodimer of two subunits.</text>
</comment>
<dbReference type="HAMAP" id="MF_00713">
    <property type="entry name" value="GcvPB"/>
    <property type="match status" value="1"/>
</dbReference>
<gene>
    <name evidence="5" type="primary">gcvPB</name>
    <name evidence="8" type="ORF">ENT37_11505</name>
</gene>
<dbReference type="InterPro" id="IPR023012">
    <property type="entry name" value="GcvPB"/>
</dbReference>
<keyword evidence="2 5" id="KW-0663">Pyridoxal phosphate</keyword>
<dbReference type="Gene3D" id="3.90.1150.10">
    <property type="entry name" value="Aspartate Aminotransferase, domain 1"/>
    <property type="match status" value="1"/>
</dbReference>
<dbReference type="InterPro" id="IPR015421">
    <property type="entry name" value="PyrdxlP-dep_Trfase_major"/>
</dbReference>
<organism evidence="8">
    <name type="scientific">Anaerolinea thermolimosa</name>
    <dbReference type="NCBI Taxonomy" id="229919"/>
    <lineage>
        <taxon>Bacteria</taxon>
        <taxon>Bacillati</taxon>
        <taxon>Chloroflexota</taxon>
        <taxon>Anaerolineae</taxon>
        <taxon>Anaerolineales</taxon>
        <taxon>Anaerolineaceae</taxon>
        <taxon>Anaerolinea</taxon>
    </lineage>
</organism>
<feature type="modified residue" description="N6-(pyridoxal phosphate)lysine" evidence="5">
    <location>
        <position position="265"/>
    </location>
</feature>
<proteinExistence type="inferred from homology"/>
<evidence type="ECO:0000259" key="7">
    <source>
        <dbReference type="Pfam" id="PF21478"/>
    </source>
</evidence>
<evidence type="ECO:0000313" key="8">
    <source>
        <dbReference type="EMBL" id="HGS22478.1"/>
    </source>
</evidence>
<evidence type="ECO:0000256" key="4">
    <source>
        <dbReference type="ARBA" id="ARBA00049026"/>
    </source>
</evidence>
<dbReference type="PANTHER" id="PTHR11773">
    <property type="entry name" value="GLYCINE DEHYDROGENASE, DECARBOXYLATING"/>
    <property type="match status" value="1"/>
</dbReference>
<dbReference type="InterPro" id="IPR000192">
    <property type="entry name" value="Aminotrans_V_dom"/>
</dbReference>
<dbReference type="GO" id="GO:0005960">
    <property type="term" value="C:glycine cleavage complex"/>
    <property type="evidence" value="ECO:0007669"/>
    <property type="project" value="TreeGrafter"/>
</dbReference>
<accession>A0A7C4KIQ2</accession>
<dbReference type="Gene3D" id="6.20.440.10">
    <property type="match status" value="1"/>
</dbReference>
<evidence type="ECO:0000256" key="3">
    <source>
        <dbReference type="ARBA" id="ARBA00023002"/>
    </source>
</evidence>
<dbReference type="GO" id="GO:0016594">
    <property type="term" value="F:glycine binding"/>
    <property type="evidence" value="ECO:0007669"/>
    <property type="project" value="TreeGrafter"/>
</dbReference>
<feature type="domain" description="Aminotransferase class V" evidence="6">
    <location>
        <begin position="143"/>
        <end position="272"/>
    </location>
</feature>
<dbReference type="InterPro" id="IPR015422">
    <property type="entry name" value="PyrdxlP-dep_Trfase_small"/>
</dbReference>
<dbReference type="CDD" id="cd00613">
    <property type="entry name" value="GDC-P"/>
    <property type="match status" value="1"/>
</dbReference>
<protein>
    <recommendedName>
        <fullName evidence="5">Probable glycine dehydrogenase (decarboxylating) subunit 2</fullName>
        <ecNumber evidence="5">1.4.4.2</ecNumber>
    </recommendedName>
    <alternativeName>
        <fullName evidence="5">Glycine cleavage system P-protein subunit 2</fullName>
    </alternativeName>
    <alternativeName>
        <fullName evidence="5">Glycine decarboxylase subunit 2</fullName>
    </alternativeName>
    <alternativeName>
        <fullName evidence="5">Glycine dehydrogenase (aminomethyl-transferring) subunit 2</fullName>
    </alternativeName>
</protein>